<dbReference type="Proteomes" id="UP000326757">
    <property type="component" value="Unassembled WGS sequence"/>
</dbReference>
<reference evidence="8 9" key="1">
    <citation type="submission" date="2019-06" db="EMBL/GenBank/DDBJ databases">
        <title>Genome Sequence of the Brown Rot Fungal Pathogen Monilinia laxa.</title>
        <authorList>
            <person name="De Miccolis Angelini R.M."/>
            <person name="Landi L."/>
            <person name="Abate D."/>
            <person name="Pollastro S."/>
            <person name="Romanazzi G."/>
            <person name="Faretra F."/>
        </authorList>
    </citation>
    <scope>NUCLEOTIDE SEQUENCE [LARGE SCALE GENOMIC DNA]</scope>
    <source>
        <strain evidence="8 9">Mlax316</strain>
    </source>
</reference>
<dbReference type="PANTHER" id="PTHR43671:SF13">
    <property type="entry name" value="SERINE_THREONINE-PROTEIN KINASE NEK2"/>
    <property type="match status" value="1"/>
</dbReference>
<dbReference type="EC" id="2.7.11.1" evidence="1"/>
<dbReference type="InterPro" id="IPR050660">
    <property type="entry name" value="NEK_Ser/Thr_kinase"/>
</dbReference>
<evidence type="ECO:0000256" key="2">
    <source>
        <dbReference type="ARBA" id="ARBA00022679"/>
    </source>
</evidence>
<dbReference type="GO" id="GO:0005737">
    <property type="term" value="C:cytoplasm"/>
    <property type="evidence" value="ECO:0007669"/>
    <property type="project" value="TreeGrafter"/>
</dbReference>
<name>A0A5N6K035_MONLA</name>
<dbReference type="Pfam" id="PF00069">
    <property type="entry name" value="Pkinase"/>
    <property type="match status" value="1"/>
</dbReference>
<dbReference type="InterPro" id="IPR000719">
    <property type="entry name" value="Prot_kinase_dom"/>
</dbReference>
<dbReference type="PANTHER" id="PTHR43671">
    <property type="entry name" value="SERINE/THREONINE-PROTEIN KINASE NEK"/>
    <property type="match status" value="1"/>
</dbReference>
<evidence type="ECO:0000313" key="8">
    <source>
        <dbReference type="EMBL" id="KAB8295069.1"/>
    </source>
</evidence>
<keyword evidence="2" id="KW-0808">Transferase</keyword>
<dbReference type="GO" id="GO:0007059">
    <property type="term" value="P:chromosome segregation"/>
    <property type="evidence" value="ECO:0007669"/>
    <property type="project" value="TreeGrafter"/>
</dbReference>
<keyword evidence="5" id="KW-0067">ATP-binding</keyword>
<dbReference type="Gene3D" id="1.10.510.10">
    <property type="entry name" value="Transferase(Phosphotransferase) domain 1"/>
    <property type="match status" value="1"/>
</dbReference>
<feature type="compositionally biased region" description="Low complexity" evidence="6">
    <location>
        <begin position="106"/>
        <end position="118"/>
    </location>
</feature>
<evidence type="ECO:0000256" key="4">
    <source>
        <dbReference type="ARBA" id="ARBA00022777"/>
    </source>
</evidence>
<dbReference type="EMBL" id="VIGI01000010">
    <property type="protein sequence ID" value="KAB8295069.1"/>
    <property type="molecule type" value="Genomic_DNA"/>
</dbReference>
<dbReference type="PROSITE" id="PS50011">
    <property type="entry name" value="PROTEIN_KINASE_DOM"/>
    <property type="match status" value="1"/>
</dbReference>
<dbReference type="SUPFAM" id="SSF56112">
    <property type="entry name" value="Protein kinase-like (PK-like)"/>
    <property type="match status" value="1"/>
</dbReference>
<proteinExistence type="predicted"/>
<dbReference type="GO" id="GO:0005524">
    <property type="term" value="F:ATP binding"/>
    <property type="evidence" value="ECO:0007669"/>
    <property type="project" value="UniProtKB-KW"/>
</dbReference>
<comment type="caution">
    <text evidence="8">The sequence shown here is derived from an EMBL/GenBank/DDBJ whole genome shotgun (WGS) entry which is preliminary data.</text>
</comment>
<evidence type="ECO:0000313" key="9">
    <source>
        <dbReference type="Proteomes" id="UP000326757"/>
    </source>
</evidence>
<sequence>MSESITTTQKPWDRPAWLPETYAAAYIKAIREKKVIIRHNKWRPDPKLNFENQSFAGFMGSGQFGSVLDVLNTDTNKHYALKLQFELEKFEPSDLRPKHSLEPARTASSEATKSSSQSVERRSLRAKRHQETRAYLLWIRTGHPNICNLEAFVQYRPEYSRGKGDTAMGLYFEHCELGSLDALSRGFRDNDSKPPELFIWHVFHELASGLAFLHNQHPDYNTLKEHQGREPIFQDDMFGRNIFLKWGPDREGAYPHLKIGDFGVSYTVPHGGHIPDPEYDEPLSTDEDWASTAARIKKEVWYLGALIYELSHSGFVLDSMRHYSIAKQHELYKEIEPIESHLSLHLDTLTRGLLDPDPAQKRLSGELYLSLKTAYEERAGLMYRELPDWIGEQAIKHKFDEKRWKELNEEEGAIERELAAFDRWRQVDALAQSLFEEYLDTENRLTDEEFEAMEKQFYEQAAREVDANLAEGGDIVQTSCDNYGL</sequence>
<dbReference type="SMART" id="SM00220">
    <property type="entry name" value="S_TKc"/>
    <property type="match status" value="1"/>
</dbReference>
<evidence type="ECO:0000256" key="5">
    <source>
        <dbReference type="ARBA" id="ARBA00022840"/>
    </source>
</evidence>
<keyword evidence="9" id="KW-1185">Reference proteome</keyword>
<keyword evidence="4" id="KW-0418">Kinase</keyword>
<dbReference type="InterPro" id="IPR011009">
    <property type="entry name" value="Kinase-like_dom_sf"/>
</dbReference>
<feature type="domain" description="Protein kinase" evidence="7">
    <location>
        <begin position="53"/>
        <end position="376"/>
    </location>
</feature>
<feature type="region of interest" description="Disordered" evidence="6">
    <location>
        <begin position="94"/>
        <end position="126"/>
    </location>
</feature>
<protein>
    <recommendedName>
        <fullName evidence="1">non-specific serine/threonine protein kinase</fullName>
        <ecNumber evidence="1">2.7.11.1</ecNumber>
    </recommendedName>
</protein>
<organism evidence="8 9">
    <name type="scientific">Monilinia laxa</name>
    <name type="common">Brown rot fungus</name>
    <name type="synonym">Sclerotinia laxa</name>
    <dbReference type="NCBI Taxonomy" id="61186"/>
    <lineage>
        <taxon>Eukaryota</taxon>
        <taxon>Fungi</taxon>
        <taxon>Dikarya</taxon>
        <taxon>Ascomycota</taxon>
        <taxon>Pezizomycotina</taxon>
        <taxon>Leotiomycetes</taxon>
        <taxon>Helotiales</taxon>
        <taxon>Sclerotiniaceae</taxon>
        <taxon>Monilinia</taxon>
    </lineage>
</organism>
<dbReference type="GO" id="GO:0004674">
    <property type="term" value="F:protein serine/threonine kinase activity"/>
    <property type="evidence" value="ECO:0007669"/>
    <property type="project" value="UniProtKB-EC"/>
</dbReference>
<dbReference type="OrthoDB" id="310217at2759"/>
<keyword evidence="3" id="KW-0547">Nucleotide-binding</keyword>
<evidence type="ECO:0000256" key="1">
    <source>
        <dbReference type="ARBA" id="ARBA00012513"/>
    </source>
</evidence>
<dbReference type="GO" id="GO:0005634">
    <property type="term" value="C:nucleus"/>
    <property type="evidence" value="ECO:0007669"/>
    <property type="project" value="TreeGrafter"/>
</dbReference>
<evidence type="ECO:0000256" key="6">
    <source>
        <dbReference type="SAM" id="MobiDB-lite"/>
    </source>
</evidence>
<evidence type="ECO:0000256" key="3">
    <source>
        <dbReference type="ARBA" id="ARBA00022741"/>
    </source>
</evidence>
<dbReference type="AlphaFoldDB" id="A0A5N6K035"/>
<evidence type="ECO:0000259" key="7">
    <source>
        <dbReference type="PROSITE" id="PS50011"/>
    </source>
</evidence>
<accession>A0A5N6K035</accession>
<dbReference type="GO" id="GO:0044732">
    <property type="term" value="C:mitotic spindle pole body"/>
    <property type="evidence" value="ECO:0007669"/>
    <property type="project" value="TreeGrafter"/>
</dbReference>
<gene>
    <name evidence="8" type="ORF">EYC80_007008</name>
</gene>